<accession>A0A1S6UB91</accession>
<keyword evidence="2" id="KW-1185">Reference proteome</keyword>
<evidence type="ECO:0000313" key="2">
    <source>
        <dbReference type="Proteomes" id="UP000221837"/>
    </source>
</evidence>
<dbReference type="Proteomes" id="UP000221837">
    <property type="component" value="Genome"/>
</dbReference>
<reference evidence="1" key="1">
    <citation type="submission" date="2017-02" db="EMBL/GenBank/DDBJ databases">
        <title>Genome sequence of Serratia marcescens phage BF.</title>
        <authorList>
            <person name="Casey E."/>
            <person name="Fitzgerald B."/>
            <person name="Mahony J."/>
            <person name="Lugli G."/>
            <person name="Ventura M."/>
            <person name="van Sinderen D."/>
        </authorList>
    </citation>
    <scope>NUCLEOTIDE SEQUENCE [LARGE SCALE GENOMIC DNA]</scope>
</reference>
<proteinExistence type="predicted"/>
<sequence length="108" mass="12879">MLNKEQYITVKNTWKAVKEHNIFDHVIYNVLRGVPSDTGFAPITDRGRLHANNNDPFNMYNFAVREIHYELNEKRYNYEKTVKHYSELFGIEFTKELIEEIVSLIKVK</sequence>
<protein>
    <submittedName>
        <fullName evidence="1">Uncharacterized protein</fullName>
    </submittedName>
</protein>
<evidence type="ECO:0000313" key="1">
    <source>
        <dbReference type="EMBL" id="AQW88981.1"/>
    </source>
</evidence>
<name>A0A1S6UB91_9CAUD</name>
<dbReference type="EMBL" id="KY630187">
    <property type="protein sequence ID" value="AQW88981.1"/>
    <property type="molecule type" value="Genomic_DNA"/>
</dbReference>
<organism evidence="1 2">
    <name type="scientific">Serratia phage BF</name>
    <dbReference type="NCBI Taxonomy" id="1962671"/>
    <lineage>
        <taxon>Viruses</taxon>
        <taxon>Duplodnaviria</taxon>
        <taxon>Heunggongvirae</taxon>
        <taxon>Uroviricota</taxon>
        <taxon>Caudoviricetes</taxon>
        <taxon>Eneladusvirus</taxon>
        <taxon>Eneladusvirus BF</taxon>
    </lineage>
</organism>
<dbReference type="OrthoDB" id="22305at10239"/>
<gene>
    <name evidence="1" type="ORF">BF_0456</name>
</gene>